<dbReference type="PANTHER" id="PTHR31591:SF1">
    <property type="entry name" value="UPF0613 PROTEIN PB24D3.06C"/>
    <property type="match status" value="1"/>
</dbReference>
<name>A0A3N4LDQ6_9PEZI</name>
<evidence type="ECO:0000313" key="2">
    <source>
        <dbReference type="Proteomes" id="UP000267821"/>
    </source>
</evidence>
<sequence length="351" mass="38539">MAYDSNSPKAELDNQPVSCSGIFRTYAPKLKAFEHLPAVNLAEATTGTEELNTILFIGGLGGDILSPHYMHKRVVPSIYGDEELAGWRAAEVAISSSARGWGTGSVERDAEELAKCVYYYKSIRPHGKIIMMGHSTGCQDIFYMMTRLTPTPPVDGIILQAPVSDREAFTPLPTCATLLTISTTLVKAGPSPGHPNAPGGRTILPIELTSQIFGWDQAISANRWFSLTAPPHTVTGCPTGQEDFFSSDFSEDVILKYTWGRLQPDKTKVLVLYSEEDEWVPAEIDKEKLVATWIKIMKEKGVRVDEKNSGVVEEASHDLSEVEESVMQDVLGRIKRFLSWVGEGETINTSG</sequence>
<evidence type="ECO:0000313" key="1">
    <source>
        <dbReference type="EMBL" id="RPB21017.1"/>
    </source>
</evidence>
<dbReference type="Gene3D" id="3.40.50.1820">
    <property type="entry name" value="alpha/beta hydrolase"/>
    <property type="match status" value="1"/>
</dbReference>
<dbReference type="SUPFAM" id="SSF53474">
    <property type="entry name" value="alpha/beta-Hydrolases"/>
    <property type="match status" value="1"/>
</dbReference>
<accession>A0A3N4LDQ6</accession>
<dbReference type="PANTHER" id="PTHR31591">
    <property type="entry name" value="UPF0613 PROTEIN PB24D3.06C"/>
    <property type="match status" value="1"/>
</dbReference>
<dbReference type="EMBL" id="ML121564">
    <property type="protein sequence ID" value="RPB21017.1"/>
    <property type="molecule type" value="Genomic_DNA"/>
</dbReference>
<dbReference type="InParanoid" id="A0A3N4LDQ6"/>
<dbReference type="OrthoDB" id="10034502at2759"/>
<dbReference type="Pfam" id="PF08538">
    <property type="entry name" value="DUF1749"/>
    <property type="match status" value="1"/>
</dbReference>
<dbReference type="InterPro" id="IPR029058">
    <property type="entry name" value="AB_hydrolase_fold"/>
</dbReference>
<dbReference type="InterPro" id="IPR013744">
    <property type="entry name" value="SidJ"/>
</dbReference>
<proteinExistence type="predicted"/>
<gene>
    <name evidence="1" type="ORF">L211DRAFT_454551</name>
</gene>
<organism evidence="1 2">
    <name type="scientific">Terfezia boudieri ATCC MYA-4762</name>
    <dbReference type="NCBI Taxonomy" id="1051890"/>
    <lineage>
        <taxon>Eukaryota</taxon>
        <taxon>Fungi</taxon>
        <taxon>Dikarya</taxon>
        <taxon>Ascomycota</taxon>
        <taxon>Pezizomycotina</taxon>
        <taxon>Pezizomycetes</taxon>
        <taxon>Pezizales</taxon>
        <taxon>Pezizaceae</taxon>
        <taxon>Terfezia</taxon>
    </lineage>
</organism>
<protein>
    <submittedName>
        <fullName evidence="1">DUF1749-domain-containing protein</fullName>
    </submittedName>
</protein>
<dbReference type="AlphaFoldDB" id="A0A3N4LDQ6"/>
<dbReference type="Proteomes" id="UP000267821">
    <property type="component" value="Unassembled WGS sequence"/>
</dbReference>
<keyword evidence="2" id="KW-1185">Reference proteome</keyword>
<reference evidence="1 2" key="1">
    <citation type="journal article" date="2018" name="Nat. Ecol. Evol.">
        <title>Pezizomycetes genomes reveal the molecular basis of ectomycorrhizal truffle lifestyle.</title>
        <authorList>
            <person name="Murat C."/>
            <person name="Payen T."/>
            <person name="Noel B."/>
            <person name="Kuo A."/>
            <person name="Morin E."/>
            <person name="Chen J."/>
            <person name="Kohler A."/>
            <person name="Krizsan K."/>
            <person name="Balestrini R."/>
            <person name="Da Silva C."/>
            <person name="Montanini B."/>
            <person name="Hainaut M."/>
            <person name="Levati E."/>
            <person name="Barry K.W."/>
            <person name="Belfiori B."/>
            <person name="Cichocki N."/>
            <person name="Clum A."/>
            <person name="Dockter R.B."/>
            <person name="Fauchery L."/>
            <person name="Guy J."/>
            <person name="Iotti M."/>
            <person name="Le Tacon F."/>
            <person name="Lindquist E.A."/>
            <person name="Lipzen A."/>
            <person name="Malagnac F."/>
            <person name="Mello A."/>
            <person name="Molinier V."/>
            <person name="Miyauchi S."/>
            <person name="Poulain J."/>
            <person name="Riccioni C."/>
            <person name="Rubini A."/>
            <person name="Sitrit Y."/>
            <person name="Splivallo R."/>
            <person name="Traeger S."/>
            <person name="Wang M."/>
            <person name="Zifcakova L."/>
            <person name="Wipf D."/>
            <person name="Zambonelli A."/>
            <person name="Paolocci F."/>
            <person name="Nowrousian M."/>
            <person name="Ottonello S."/>
            <person name="Baldrian P."/>
            <person name="Spatafora J.W."/>
            <person name="Henrissat B."/>
            <person name="Nagy L.G."/>
            <person name="Aury J.M."/>
            <person name="Wincker P."/>
            <person name="Grigoriev I.V."/>
            <person name="Bonfante P."/>
            <person name="Martin F.M."/>
        </authorList>
    </citation>
    <scope>NUCLEOTIDE SEQUENCE [LARGE SCALE GENOMIC DNA]</scope>
    <source>
        <strain evidence="1 2">ATCC MYA-4762</strain>
    </source>
</reference>